<evidence type="ECO:0008006" key="3">
    <source>
        <dbReference type="Google" id="ProtNLM"/>
    </source>
</evidence>
<gene>
    <name evidence="1" type="ORF">IPZ78_10810</name>
</gene>
<reference evidence="1" key="1">
    <citation type="submission" date="2020-10" db="EMBL/GenBank/DDBJ databases">
        <authorList>
            <person name="Lu T."/>
            <person name="Wang Q."/>
            <person name="Han X."/>
        </authorList>
    </citation>
    <scope>NUCLEOTIDE SEQUENCE</scope>
    <source>
        <strain evidence="1">WQ 366</strain>
    </source>
</reference>
<accession>A0ABS7Z6J9</accession>
<proteinExistence type="predicted"/>
<sequence>MPLIITRNNLKVYIGDNTAEKKFRAELSILLKSTFGIESYTQLQIKEILKVSLNYYIQEFTRICHYETAYYFYQSVLMFHEDAVEIAVKHSENEFSDVIPEGYLPKYRRILKFIIELACEVPMEIIAPTANDRQRIEKILDDLLFLGDMILTCVSLYSEQSMIEDVAEVNFDKNGLYVFSRRHHYNHVFDYISELYGYFIEKSAGDENGIQDLFKAFEDCFGIKYKDIGHIIGSIHDQNKSEYEGFNWDALPSNLERLFGVPYSVGELFFKGLTLDKHNKMSLLDLSCKPYNINRYLYKPIIIWNVNGKDFAFLGKNVWTESIIQFATNAIPWAKVPKEWAENRCFKKYVHKKEDQHDKWLDDEVENILMKENCLYSRNIKKLRTPNGYENFDTKGLGEVDFIIVSHDTRKILIVDCKHLQSRYDPVNQRNDFNAFTIGPKKGKSYNETMGNKVKWFTSNQNLLQHHFDCDISTYSVEGIFIVNTPTLYMFNSEYRIYTVNQLASVLNGTFKDRTFIIHQQGEDGLKLLKINYPYFQKPKYLEINDIFG</sequence>
<keyword evidence="2" id="KW-1185">Reference proteome</keyword>
<evidence type="ECO:0000313" key="2">
    <source>
        <dbReference type="Proteomes" id="UP001165302"/>
    </source>
</evidence>
<dbReference type="RefSeq" id="WP_225553570.1">
    <property type="nucleotide sequence ID" value="NZ_JADEYP010000019.1"/>
</dbReference>
<dbReference type="Proteomes" id="UP001165302">
    <property type="component" value="Unassembled WGS sequence"/>
</dbReference>
<comment type="caution">
    <text evidence="1">The sequence shown here is derived from an EMBL/GenBank/DDBJ whole genome shotgun (WGS) entry which is preliminary data.</text>
</comment>
<name>A0ABS7Z6J9_9SPHI</name>
<evidence type="ECO:0000313" key="1">
    <source>
        <dbReference type="EMBL" id="MCA5005643.1"/>
    </source>
</evidence>
<organism evidence="1 2">
    <name type="scientific">Sphingobacterium bovistauri</name>
    <dbReference type="NCBI Taxonomy" id="2781959"/>
    <lineage>
        <taxon>Bacteria</taxon>
        <taxon>Pseudomonadati</taxon>
        <taxon>Bacteroidota</taxon>
        <taxon>Sphingobacteriia</taxon>
        <taxon>Sphingobacteriales</taxon>
        <taxon>Sphingobacteriaceae</taxon>
        <taxon>Sphingobacterium</taxon>
    </lineage>
</organism>
<protein>
    <recommendedName>
        <fullName evidence="3">NERD domain-containing protein</fullName>
    </recommendedName>
</protein>
<dbReference type="EMBL" id="JADEYP010000019">
    <property type="protein sequence ID" value="MCA5005643.1"/>
    <property type="molecule type" value="Genomic_DNA"/>
</dbReference>